<dbReference type="InterPro" id="IPR007899">
    <property type="entry name" value="CHAD_dom"/>
</dbReference>
<protein>
    <submittedName>
        <fullName evidence="3">CHAD domain-containing protein</fullName>
    </submittedName>
</protein>
<evidence type="ECO:0000259" key="2">
    <source>
        <dbReference type="PROSITE" id="PS51708"/>
    </source>
</evidence>
<dbReference type="InterPro" id="IPR033469">
    <property type="entry name" value="CYTH-like_dom_sf"/>
</dbReference>
<dbReference type="SMART" id="SM00880">
    <property type="entry name" value="CHAD"/>
    <property type="match status" value="1"/>
</dbReference>
<proteinExistence type="predicted"/>
<dbReference type="PROSITE" id="PS51708">
    <property type="entry name" value="CHAD"/>
    <property type="match status" value="1"/>
</dbReference>
<evidence type="ECO:0000313" key="4">
    <source>
        <dbReference type="Proteomes" id="UP001518989"/>
    </source>
</evidence>
<gene>
    <name evidence="3" type="ORF">IAI61_14405</name>
</gene>
<dbReference type="EMBL" id="JACTNG010000008">
    <property type="protein sequence ID" value="MBO1080228.1"/>
    <property type="molecule type" value="Genomic_DNA"/>
</dbReference>
<dbReference type="Proteomes" id="UP001518989">
    <property type="component" value="Unassembled WGS sequence"/>
</dbReference>
<feature type="domain" description="CHAD" evidence="2">
    <location>
        <begin position="212"/>
        <end position="495"/>
    </location>
</feature>
<feature type="region of interest" description="Disordered" evidence="1">
    <location>
        <begin position="1"/>
        <end position="25"/>
    </location>
</feature>
<feature type="compositionally biased region" description="Basic and acidic residues" evidence="1">
    <location>
        <begin position="65"/>
        <end position="76"/>
    </location>
</feature>
<evidence type="ECO:0000313" key="3">
    <source>
        <dbReference type="EMBL" id="MBO1080228.1"/>
    </source>
</evidence>
<dbReference type="Pfam" id="PF05235">
    <property type="entry name" value="CHAD"/>
    <property type="match status" value="1"/>
</dbReference>
<organism evidence="3 4">
    <name type="scientific">Roseomonas haemaphysalidis</name>
    <dbReference type="NCBI Taxonomy" id="2768162"/>
    <lineage>
        <taxon>Bacteria</taxon>
        <taxon>Pseudomonadati</taxon>
        <taxon>Pseudomonadota</taxon>
        <taxon>Alphaproteobacteria</taxon>
        <taxon>Acetobacterales</taxon>
        <taxon>Roseomonadaceae</taxon>
        <taxon>Roseomonas</taxon>
    </lineage>
</organism>
<sequence length="502" mass="53932">MEPPAAAPPPEPLPEPPPPVPPLELELELPPEAVAQLWRHAALGQPRARGVAEDCVWLDSADGQLSKRGEALEAPRKGPRRHLRVMPPEGSQPPGLAPLPLAEYAPSAAPDVVADQILQPLAAFTGRRQEVVAGGVRLVLRHGNLRCVAAEAPIARLTLSGPAPALLTLAAELARDLPLLPARAAMPEAAQALARQQSPRPRRLGPPDLGETETVPDALALSIGHLAEVLLWHSGRVGPDAGPEGVHQCRVAIRRLRSCLKQFRPVADAPPLRELDAMLGDLARAMGAARDLDVFLRDLGAALGRAAGEDRRVATLLRVAEARRRAAYATLAVRLASPQFRRLIWFACCLAVLREWLPDDGTEAAPLRPFAAATLSRRWRQLRRRGAGIEELDAEALHELRLAGKRLRYAAELFAPLWPGKAGRRFLKRLAALQEALGLANDTHVARALAAGLGQPLAGSGKAGGWAVGLAEGFALAQGAGARRDAIRAWHRLRKAEPFWKD</sequence>
<dbReference type="RefSeq" id="WP_207418104.1">
    <property type="nucleotide sequence ID" value="NZ_CP061177.1"/>
</dbReference>
<feature type="region of interest" description="Disordered" evidence="1">
    <location>
        <begin position="64"/>
        <end position="95"/>
    </location>
</feature>
<comment type="caution">
    <text evidence="3">The sequence shown here is derived from an EMBL/GenBank/DDBJ whole genome shotgun (WGS) entry which is preliminary data.</text>
</comment>
<reference evidence="3 4" key="1">
    <citation type="submission" date="2020-09" db="EMBL/GenBank/DDBJ databases">
        <title>Roseomonas.</title>
        <authorList>
            <person name="Zhu W."/>
        </authorList>
    </citation>
    <scope>NUCLEOTIDE SEQUENCE [LARGE SCALE GENOMIC DNA]</scope>
    <source>
        <strain evidence="3 4">573</strain>
    </source>
</reference>
<evidence type="ECO:0000256" key="1">
    <source>
        <dbReference type="SAM" id="MobiDB-lite"/>
    </source>
</evidence>
<name>A0ABS3KRX3_9PROT</name>
<dbReference type="InterPro" id="IPR038186">
    <property type="entry name" value="CHAD_dom_sf"/>
</dbReference>
<keyword evidence="4" id="KW-1185">Reference proteome</keyword>
<feature type="region of interest" description="Disordered" evidence="1">
    <location>
        <begin position="188"/>
        <end position="211"/>
    </location>
</feature>
<dbReference type="PANTHER" id="PTHR39339">
    <property type="entry name" value="SLR1444 PROTEIN"/>
    <property type="match status" value="1"/>
</dbReference>
<dbReference type="SUPFAM" id="SSF55154">
    <property type="entry name" value="CYTH-like phosphatases"/>
    <property type="match status" value="1"/>
</dbReference>
<feature type="compositionally biased region" description="Pro residues" evidence="1">
    <location>
        <begin position="1"/>
        <end position="22"/>
    </location>
</feature>
<dbReference type="Gene3D" id="1.40.20.10">
    <property type="entry name" value="CHAD domain"/>
    <property type="match status" value="1"/>
</dbReference>
<accession>A0ABS3KRX3</accession>
<dbReference type="PANTHER" id="PTHR39339:SF1">
    <property type="entry name" value="CHAD DOMAIN-CONTAINING PROTEIN"/>
    <property type="match status" value="1"/>
</dbReference>